<evidence type="ECO:0000259" key="6">
    <source>
        <dbReference type="PROSITE" id="PS50110"/>
    </source>
</evidence>
<comment type="caution">
    <text evidence="8">The sequence shown here is derived from an EMBL/GenBank/DDBJ whole genome shotgun (WGS) entry which is preliminary data.</text>
</comment>
<keyword evidence="2" id="KW-0902">Two-component regulatory system</keyword>
<dbReference type="InterPro" id="IPR036388">
    <property type="entry name" value="WH-like_DNA-bd_sf"/>
</dbReference>
<dbReference type="GO" id="GO:0032993">
    <property type="term" value="C:protein-DNA complex"/>
    <property type="evidence" value="ECO:0007669"/>
    <property type="project" value="TreeGrafter"/>
</dbReference>
<dbReference type="AlphaFoldDB" id="A0A0G9MZG7"/>
<reference evidence="8 9" key="1">
    <citation type="submission" date="2015-04" db="EMBL/GenBank/DDBJ databases">
        <title>The draft genome sequence of Erythrobacter luteus KA37.</title>
        <authorList>
            <person name="Zhuang L."/>
            <person name="Liu Y."/>
            <person name="Shao Z."/>
        </authorList>
    </citation>
    <scope>NUCLEOTIDE SEQUENCE [LARGE SCALE GENOMIC DNA]</scope>
    <source>
        <strain evidence="8 9">KA37</strain>
    </source>
</reference>
<dbReference type="PANTHER" id="PTHR48111:SF40">
    <property type="entry name" value="PHOSPHATE REGULON TRANSCRIPTIONAL REGULATORY PROTEIN PHOB"/>
    <property type="match status" value="1"/>
</dbReference>
<dbReference type="Pfam" id="PF00486">
    <property type="entry name" value="Trans_reg_C"/>
    <property type="match status" value="1"/>
</dbReference>
<dbReference type="Gene3D" id="3.40.50.2300">
    <property type="match status" value="1"/>
</dbReference>
<name>A0A0G9MZG7_9SPHN</name>
<evidence type="ECO:0000259" key="7">
    <source>
        <dbReference type="PROSITE" id="PS51755"/>
    </source>
</evidence>
<dbReference type="InterPro" id="IPR011006">
    <property type="entry name" value="CheY-like_superfamily"/>
</dbReference>
<feature type="DNA-binding region" description="OmpR/PhoB-type" evidence="5">
    <location>
        <begin position="109"/>
        <end position="208"/>
    </location>
</feature>
<evidence type="ECO:0008006" key="10">
    <source>
        <dbReference type="Google" id="ProtNLM"/>
    </source>
</evidence>
<feature type="domain" description="OmpR/PhoB-type" evidence="7">
    <location>
        <begin position="109"/>
        <end position="208"/>
    </location>
</feature>
<evidence type="ECO:0000313" key="8">
    <source>
        <dbReference type="EMBL" id="KLE35984.1"/>
    </source>
</evidence>
<dbReference type="GO" id="GO:0000156">
    <property type="term" value="F:phosphorelay response regulator activity"/>
    <property type="evidence" value="ECO:0007669"/>
    <property type="project" value="TreeGrafter"/>
</dbReference>
<dbReference type="PROSITE" id="PS50110">
    <property type="entry name" value="RESPONSE_REGULATORY"/>
    <property type="match status" value="1"/>
</dbReference>
<dbReference type="InterPro" id="IPR001789">
    <property type="entry name" value="Sig_transdc_resp-reg_receiver"/>
</dbReference>
<feature type="modified residue" description="4-aspartylphosphate" evidence="4">
    <location>
        <position position="33"/>
    </location>
</feature>
<dbReference type="InterPro" id="IPR039420">
    <property type="entry name" value="WalR-like"/>
</dbReference>
<evidence type="ECO:0000256" key="5">
    <source>
        <dbReference type="PROSITE-ProRule" id="PRU01091"/>
    </source>
</evidence>
<dbReference type="Gene3D" id="1.10.10.10">
    <property type="entry name" value="Winged helix-like DNA-binding domain superfamily/Winged helix DNA-binding domain"/>
    <property type="match status" value="1"/>
</dbReference>
<dbReference type="SMART" id="SM00862">
    <property type="entry name" value="Trans_reg_C"/>
    <property type="match status" value="1"/>
</dbReference>
<evidence type="ECO:0000256" key="1">
    <source>
        <dbReference type="ARBA" id="ARBA00022553"/>
    </source>
</evidence>
<dbReference type="Proteomes" id="UP000053464">
    <property type="component" value="Unassembled WGS sequence"/>
</dbReference>
<dbReference type="PANTHER" id="PTHR48111">
    <property type="entry name" value="REGULATOR OF RPOS"/>
    <property type="match status" value="1"/>
</dbReference>
<evidence type="ECO:0000256" key="2">
    <source>
        <dbReference type="ARBA" id="ARBA00023012"/>
    </source>
</evidence>
<accession>A0A0G9MZG7</accession>
<keyword evidence="9" id="KW-1185">Reference proteome</keyword>
<dbReference type="GO" id="GO:0005829">
    <property type="term" value="C:cytosol"/>
    <property type="evidence" value="ECO:0007669"/>
    <property type="project" value="TreeGrafter"/>
</dbReference>
<keyword evidence="1 4" id="KW-0597">Phosphoprotein</keyword>
<dbReference type="PATRIC" id="fig|1581420.6.peg.31"/>
<dbReference type="PROSITE" id="PS51755">
    <property type="entry name" value="OMPR_PHOB"/>
    <property type="match status" value="1"/>
</dbReference>
<dbReference type="EMBL" id="LBHB01000001">
    <property type="protein sequence ID" value="KLE35984.1"/>
    <property type="molecule type" value="Genomic_DNA"/>
</dbReference>
<dbReference type="STRING" id="1581420.AAW00_00150"/>
<feature type="domain" description="Response regulatory" evidence="6">
    <location>
        <begin position="1"/>
        <end position="99"/>
    </location>
</feature>
<protein>
    <recommendedName>
        <fullName evidence="10">Transcriptional regulator</fullName>
    </recommendedName>
</protein>
<gene>
    <name evidence="8" type="ORF">AAW00_00150</name>
</gene>
<dbReference type="SUPFAM" id="SSF52172">
    <property type="entry name" value="CheY-like"/>
    <property type="match status" value="1"/>
</dbReference>
<sequence>MLGAGGHDLSLFTAADELQRALLRDTFDAVVVDKALPVTGGLAMVAWAAETLEAPPPVVIALPGDNKADMVRSLRSGASDVVAATDPGEIVVARIEAAARRARSSVPTERLRTLGPYVVDLLAESIALNDKPVKLTSKEFALARLFFDNLNRPLSRAYLFAHVWGPDYGVDTRTLDMHISRLRSKLVLSPDSGFALQTLFGFGYRMDAFDAEGRRIE</sequence>
<dbReference type="InterPro" id="IPR016032">
    <property type="entry name" value="Sig_transdc_resp-reg_C-effctor"/>
</dbReference>
<dbReference type="GO" id="GO:0006355">
    <property type="term" value="P:regulation of DNA-templated transcription"/>
    <property type="evidence" value="ECO:0007669"/>
    <property type="project" value="InterPro"/>
</dbReference>
<dbReference type="CDD" id="cd00383">
    <property type="entry name" value="trans_reg_C"/>
    <property type="match status" value="1"/>
</dbReference>
<organism evidence="8 9">
    <name type="scientific">Aurantiacibacter luteus</name>
    <dbReference type="NCBI Taxonomy" id="1581420"/>
    <lineage>
        <taxon>Bacteria</taxon>
        <taxon>Pseudomonadati</taxon>
        <taxon>Pseudomonadota</taxon>
        <taxon>Alphaproteobacteria</taxon>
        <taxon>Sphingomonadales</taxon>
        <taxon>Erythrobacteraceae</taxon>
        <taxon>Aurantiacibacter</taxon>
    </lineage>
</organism>
<dbReference type="InterPro" id="IPR001867">
    <property type="entry name" value="OmpR/PhoB-type_DNA-bd"/>
</dbReference>
<dbReference type="SUPFAM" id="SSF46894">
    <property type="entry name" value="C-terminal effector domain of the bipartite response regulators"/>
    <property type="match status" value="1"/>
</dbReference>
<evidence type="ECO:0000256" key="3">
    <source>
        <dbReference type="ARBA" id="ARBA00023125"/>
    </source>
</evidence>
<evidence type="ECO:0000313" key="9">
    <source>
        <dbReference type="Proteomes" id="UP000053464"/>
    </source>
</evidence>
<keyword evidence="3 5" id="KW-0238">DNA-binding</keyword>
<dbReference type="GO" id="GO:0000976">
    <property type="term" value="F:transcription cis-regulatory region binding"/>
    <property type="evidence" value="ECO:0007669"/>
    <property type="project" value="TreeGrafter"/>
</dbReference>
<evidence type="ECO:0000256" key="4">
    <source>
        <dbReference type="PROSITE-ProRule" id="PRU00169"/>
    </source>
</evidence>
<proteinExistence type="predicted"/>